<gene>
    <name evidence="2" type="ORF">ACFPFM_04140</name>
</gene>
<protein>
    <submittedName>
        <fullName evidence="2">Uncharacterized protein</fullName>
    </submittedName>
</protein>
<evidence type="ECO:0000313" key="3">
    <source>
        <dbReference type="Proteomes" id="UP001595833"/>
    </source>
</evidence>
<dbReference type="RefSeq" id="WP_344037972.1">
    <property type="nucleotide sequence ID" value="NZ_BAAAKE010000009.1"/>
</dbReference>
<feature type="region of interest" description="Disordered" evidence="1">
    <location>
        <begin position="72"/>
        <end position="92"/>
    </location>
</feature>
<accession>A0ABV9XU40</accession>
<keyword evidence="3" id="KW-1185">Reference proteome</keyword>
<comment type="caution">
    <text evidence="2">The sequence shown here is derived from an EMBL/GenBank/DDBJ whole genome shotgun (WGS) entry which is preliminary data.</text>
</comment>
<evidence type="ECO:0000313" key="2">
    <source>
        <dbReference type="EMBL" id="MFC5052944.1"/>
    </source>
</evidence>
<dbReference type="EMBL" id="JBHSJB010000004">
    <property type="protein sequence ID" value="MFC5052944.1"/>
    <property type="molecule type" value="Genomic_DNA"/>
</dbReference>
<sequence length="109" mass="11603">MDHSLRVEAVGPGVADRLRDLDAEHRLTLLDRPGPTALVVAVGDEPRADGAAADLAAPDGVWARRIGPFAGLEPPPRTPPVLAGHDPRLPPVLRDRLRADPAFRDAYGP</sequence>
<name>A0ABV9XU40_9PSEU</name>
<evidence type="ECO:0000256" key="1">
    <source>
        <dbReference type="SAM" id="MobiDB-lite"/>
    </source>
</evidence>
<reference evidence="3" key="1">
    <citation type="journal article" date="2019" name="Int. J. Syst. Evol. Microbiol.">
        <title>The Global Catalogue of Microorganisms (GCM) 10K type strain sequencing project: providing services to taxonomists for standard genome sequencing and annotation.</title>
        <authorList>
            <consortium name="The Broad Institute Genomics Platform"/>
            <consortium name="The Broad Institute Genome Sequencing Center for Infectious Disease"/>
            <person name="Wu L."/>
            <person name="Ma J."/>
        </authorList>
    </citation>
    <scope>NUCLEOTIDE SEQUENCE [LARGE SCALE GENOMIC DNA]</scope>
    <source>
        <strain evidence="3">KCTC 12848</strain>
    </source>
</reference>
<dbReference type="Proteomes" id="UP001595833">
    <property type="component" value="Unassembled WGS sequence"/>
</dbReference>
<organism evidence="2 3">
    <name type="scientific">Saccharothrix xinjiangensis</name>
    <dbReference type="NCBI Taxonomy" id="204798"/>
    <lineage>
        <taxon>Bacteria</taxon>
        <taxon>Bacillati</taxon>
        <taxon>Actinomycetota</taxon>
        <taxon>Actinomycetes</taxon>
        <taxon>Pseudonocardiales</taxon>
        <taxon>Pseudonocardiaceae</taxon>
        <taxon>Saccharothrix</taxon>
    </lineage>
</organism>
<proteinExistence type="predicted"/>